<keyword evidence="6" id="KW-1185">Reference proteome</keyword>
<dbReference type="Pfam" id="PF07702">
    <property type="entry name" value="UTRA"/>
    <property type="match status" value="1"/>
</dbReference>
<sequence length="257" mass="27997">MASEITDERTIQTRIADDIRARIELGEYAAGDQLPTYEDLRTTYLCSTGVARKAIDLLRQQGLVISRQGKGVFVRERAQPKRHGIERYARSRWKSGGTAIHDAEAGGQGLSVKQLYRELGETPAPATVAAAFGIAEGDPVWVRKRTTVVDGRPHQLADSYYPLDLALGTLLTEEKSGPGGGFARLDEAGDPLDEISEEWSARMPSSPESVALQLPGGTPVLDLTRVVYDTTGRAVEVMLAVIAADTVRMSYRFPIPD</sequence>
<evidence type="ECO:0000313" key="6">
    <source>
        <dbReference type="Proteomes" id="UP001601444"/>
    </source>
</evidence>
<dbReference type="Pfam" id="PF00392">
    <property type="entry name" value="GntR"/>
    <property type="match status" value="1"/>
</dbReference>
<dbReference type="InterPro" id="IPR036390">
    <property type="entry name" value="WH_DNA-bd_sf"/>
</dbReference>
<dbReference type="InterPro" id="IPR011663">
    <property type="entry name" value="UTRA"/>
</dbReference>
<dbReference type="PANTHER" id="PTHR44846">
    <property type="entry name" value="MANNOSYL-D-GLYCERATE TRANSPORT/METABOLISM SYSTEM REPRESSOR MNGR-RELATED"/>
    <property type="match status" value="1"/>
</dbReference>
<keyword evidence="3" id="KW-0804">Transcription</keyword>
<protein>
    <submittedName>
        <fullName evidence="5">GntR family transcriptional regulator</fullName>
    </submittedName>
</protein>
<keyword evidence="2" id="KW-0238">DNA-binding</keyword>
<keyword evidence="1" id="KW-0805">Transcription regulation</keyword>
<dbReference type="InterPro" id="IPR028978">
    <property type="entry name" value="Chorismate_lyase_/UTRA_dom_sf"/>
</dbReference>
<accession>A0ABW6PWB1</accession>
<dbReference type="InterPro" id="IPR036388">
    <property type="entry name" value="WH-like_DNA-bd_sf"/>
</dbReference>
<dbReference type="EMBL" id="JBIAMX010000025">
    <property type="protein sequence ID" value="MFF0546721.1"/>
    <property type="molecule type" value="Genomic_DNA"/>
</dbReference>
<dbReference type="CDD" id="cd07377">
    <property type="entry name" value="WHTH_GntR"/>
    <property type="match status" value="1"/>
</dbReference>
<proteinExistence type="predicted"/>
<dbReference type="Proteomes" id="UP001601444">
    <property type="component" value="Unassembled WGS sequence"/>
</dbReference>
<reference evidence="5 6" key="1">
    <citation type="submission" date="2024-10" db="EMBL/GenBank/DDBJ databases">
        <title>The Natural Products Discovery Center: Release of the First 8490 Sequenced Strains for Exploring Actinobacteria Biosynthetic Diversity.</title>
        <authorList>
            <person name="Kalkreuter E."/>
            <person name="Kautsar S.A."/>
            <person name="Yang D."/>
            <person name="Bader C.D."/>
            <person name="Teijaro C.N."/>
            <person name="Fluegel L."/>
            <person name="Davis C.M."/>
            <person name="Simpson J.R."/>
            <person name="Lauterbach L."/>
            <person name="Steele A.D."/>
            <person name="Gui C."/>
            <person name="Meng S."/>
            <person name="Li G."/>
            <person name="Viehrig K."/>
            <person name="Ye F."/>
            <person name="Su P."/>
            <person name="Kiefer A.F."/>
            <person name="Nichols A."/>
            <person name="Cepeda A.J."/>
            <person name="Yan W."/>
            <person name="Fan B."/>
            <person name="Jiang Y."/>
            <person name="Adhikari A."/>
            <person name="Zheng C.-J."/>
            <person name="Schuster L."/>
            <person name="Cowan T.M."/>
            <person name="Smanski M.J."/>
            <person name="Chevrette M.G."/>
            <person name="De Carvalho L.P.S."/>
            <person name="Shen B."/>
        </authorList>
    </citation>
    <scope>NUCLEOTIDE SEQUENCE [LARGE SCALE GENOMIC DNA]</scope>
    <source>
        <strain evidence="5 6">NPDC004045</strain>
    </source>
</reference>
<dbReference type="PROSITE" id="PS50949">
    <property type="entry name" value="HTH_GNTR"/>
    <property type="match status" value="1"/>
</dbReference>
<dbReference type="SUPFAM" id="SSF64288">
    <property type="entry name" value="Chorismate lyase-like"/>
    <property type="match status" value="1"/>
</dbReference>
<dbReference type="InterPro" id="IPR050679">
    <property type="entry name" value="Bact_HTH_transcr_reg"/>
</dbReference>
<organism evidence="5 6">
    <name type="scientific">Nocardia thailandica</name>
    <dbReference type="NCBI Taxonomy" id="257275"/>
    <lineage>
        <taxon>Bacteria</taxon>
        <taxon>Bacillati</taxon>
        <taxon>Actinomycetota</taxon>
        <taxon>Actinomycetes</taxon>
        <taxon>Mycobacteriales</taxon>
        <taxon>Nocardiaceae</taxon>
        <taxon>Nocardia</taxon>
    </lineage>
</organism>
<evidence type="ECO:0000313" key="5">
    <source>
        <dbReference type="EMBL" id="MFF0546721.1"/>
    </source>
</evidence>
<dbReference type="SMART" id="SM00866">
    <property type="entry name" value="UTRA"/>
    <property type="match status" value="1"/>
</dbReference>
<name>A0ABW6PWB1_9NOCA</name>
<dbReference type="InterPro" id="IPR000524">
    <property type="entry name" value="Tscrpt_reg_HTH_GntR"/>
</dbReference>
<gene>
    <name evidence="5" type="ORF">ACFYTF_28185</name>
</gene>
<feature type="domain" description="HTH gntR-type" evidence="4">
    <location>
        <begin position="9"/>
        <end position="77"/>
    </location>
</feature>
<evidence type="ECO:0000256" key="1">
    <source>
        <dbReference type="ARBA" id="ARBA00023015"/>
    </source>
</evidence>
<evidence type="ECO:0000259" key="4">
    <source>
        <dbReference type="PROSITE" id="PS50949"/>
    </source>
</evidence>
<dbReference type="Gene3D" id="1.10.10.10">
    <property type="entry name" value="Winged helix-like DNA-binding domain superfamily/Winged helix DNA-binding domain"/>
    <property type="match status" value="1"/>
</dbReference>
<evidence type="ECO:0000256" key="3">
    <source>
        <dbReference type="ARBA" id="ARBA00023163"/>
    </source>
</evidence>
<evidence type="ECO:0000256" key="2">
    <source>
        <dbReference type="ARBA" id="ARBA00023125"/>
    </source>
</evidence>
<dbReference type="SUPFAM" id="SSF46785">
    <property type="entry name" value="Winged helix' DNA-binding domain"/>
    <property type="match status" value="1"/>
</dbReference>
<comment type="caution">
    <text evidence="5">The sequence shown here is derived from an EMBL/GenBank/DDBJ whole genome shotgun (WGS) entry which is preliminary data.</text>
</comment>
<dbReference type="Gene3D" id="3.40.1410.10">
    <property type="entry name" value="Chorismate lyase-like"/>
    <property type="match status" value="1"/>
</dbReference>
<dbReference type="RefSeq" id="WP_280306922.1">
    <property type="nucleotide sequence ID" value="NZ_JBIAMX010000025.1"/>
</dbReference>
<dbReference type="PANTHER" id="PTHR44846:SF17">
    <property type="entry name" value="GNTR-FAMILY TRANSCRIPTIONAL REGULATOR"/>
    <property type="match status" value="1"/>
</dbReference>
<dbReference type="SMART" id="SM00345">
    <property type="entry name" value="HTH_GNTR"/>
    <property type="match status" value="1"/>
</dbReference>